<dbReference type="Pfam" id="PF14903">
    <property type="entry name" value="WG_beta_rep"/>
    <property type="match status" value="5"/>
</dbReference>
<evidence type="ECO:0000313" key="2">
    <source>
        <dbReference type="Proteomes" id="UP000605427"/>
    </source>
</evidence>
<name>A0ABQ1ZYH2_9BACL</name>
<dbReference type="InterPro" id="IPR032774">
    <property type="entry name" value="WG_beta_rep"/>
</dbReference>
<sequence length="357" mass="39438">MKKVRFRAVLTAFAIVLLLMLGCKDGKEDDGFRHASDPVAAADTLRSKDWRPVLVDSKYGYANPANELVLPPLYNEARHFSEGLAFVRIGRDTGYIDATGKRVIQADGGDFQNGMAVVMKQSDEQAAYAGESWIYIDKNGENVLNKQFYRANAFSEGLASVMPDESGGMVFMDPSGKTALDTVYGYAGNFQEGYAVVMLRQKWGFIDKQGNPLTGFVYDAARDFVEGKAAVMRGDRWGFIDKDGNEIIPPQYDEVGPFTEGLAKFESNGLWGFIEASGRVRVQATFPHTKGFFEGLAVVQDANGLWGYIDTNGAYRIEPRFEAAFGSENGAMLVKRPETGEYGYVDHDGKEVRFSSE</sequence>
<organism evidence="1 2">
    <name type="scientific">Saccharibacillus endophyticus</name>
    <dbReference type="NCBI Taxonomy" id="2060666"/>
    <lineage>
        <taxon>Bacteria</taxon>
        <taxon>Bacillati</taxon>
        <taxon>Bacillota</taxon>
        <taxon>Bacilli</taxon>
        <taxon>Bacillales</taxon>
        <taxon>Paenibacillaceae</taxon>
        <taxon>Saccharibacillus</taxon>
    </lineage>
</organism>
<dbReference type="RefSeq" id="WP_172245674.1">
    <property type="nucleotide sequence ID" value="NZ_BMDD01000004.1"/>
</dbReference>
<dbReference type="PANTHER" id="PTHR37841:SF1">
    <property type="entry name" value="DUF3298 DOMAIN-CONTAINING PROTEIN"/>
    <property type="match status" value="1"/>
</dbReference>
<gene>
    <name evidence="1" type="ORF">GCM10007362_34060</name>
</gene>
<keyword evidence="2" id="KW-1185">Reference proteome</keyword>
<dbReference type="PANTHER" id="PTHR37841">
    <property type="entry name" value="GLR2918 PROTEIN"/>
    <property type="match status" value="1"/>
</dbReference>
<accession>A0ABQ1ZYH2</accession>
<comment type="caution">
    <text evidence="1">The sequence shown here is derived from an EMBL/GenBank/DDBJ whole genome shotgun (WGS) entry which is preliminary data.</text>
</comment>
<dbReference type="Proteomes" id="UP000605427">
    <property type="component" value="Unassembled WGS sequence"/>
</dbReference>
<dbReference type="SUPFAM" id="SSF69360">
    <property type="entry name" value="Cell wall binding repeat"/>
    <property type="match status" value="1"/>
</dbReference>
<evidence type="ECO:0000313" key="1">
    <source>
        <dbReference type="EMBL" id="GGH82560.1"/>
    </source>
</evidence>
<evidence type="ECO:0008006" key="3">
    <source>
        <dbReference type="Google" id="ProtNLM"/>
    </source>
</evidence>
<dbReference type="EMBL" id="BMDD01000004">
    <property type="protein sequence ID" value="GGH82560.1"/>
    <property type="molecule type" value="Genomic_DNA"/>
</dbReference>
<reference evidence="2" key="1">
    <citation type="journal article" date="2019" name="Int. J. Syst. Evol. Microbiol.">
        <title>The Global Catalogue of Microorganisms (GCM) 10K type strain sequencing project: providing services to taxonomists for standard genome sequencing and annotation.</title>
        <authorList>
            <consortium name="The Broad Institute Genomics Platform"/>
            <consortium name="The Broad Institute Genome Sequencing Center for Infectious Disease"/>
            <person name="Wu L."/>
            <person name="Ma J."/>
        </authorList>
    </citation>
    <scope>NUCLEOTIDE SEQUENCE [LARGE SCALE GENOMIC DNA]</scope>
    <source>
        <strain evidence="2">CCM 8702</strain>
    </source>
</reference>
<proteinExistence type="predicted"/>
<dbReference type="PROSITE" id="PS51257">
    <property type="entry name" value="PROKAR_LIPOPROTEIN"/>
    <property type="match status" value="1"/>
</dbReference>
<protein>
    <recommendedName>
        <fullName evidence="3">WG repeat-containing protein</fullName>
    </recommendedName>
</protein>